<organism evidence="1 2">
    <name type="scientific">Amnibacterium kyonggiense</name>
    <dbReference type="NCBI Taxonomy" id="595671"/>
    <lineage>
        <taxon>Bacteria</taxon>
        <taxon>Bacillati</taxon>
        <taxon>Actinomycetota</taxon>
        <taxon>Actinomycetes</taxon>
        <taxon>Micrococcales</taxon>
        <taxon>Microbacteriaceae</taxon>
        <taxon>Amnibacterium</taxon>
    </lineage>
</organism>
<evidence type="ECO:0000313" key="2">
    <source>
        <dbReference type="Proteomes" id="UP000295344"/>
    </source>
</evidence>
<sequence length="183" mass="20731">MAGMPSTFPRERNRRLGYDPQEVDHFIAVARAEFDRRDGQLRSSHIRQTAFTMRRGGYATAAVDAALERLEDAFAVRERETAVRTGGERAYYASTRQLAKEIIGRLERPDGKRFDRVGFSRIGYSVTDVDGFAREARAYFEDGSHVPVERVRGIAFRPKRGGYNEAQVDLLIDGLVETMLAVR</sequence>
<dbReference type="InterPro" id="IPR019933">
    <property type="entry name" value="DivIVA_domain"/>
</dbReference>
<name>A0A4R7FT40_9MICO</name>
<dbReference type="Proteomes" id="UP000295344">
    <property type="component" value="Unassembled WGS sequence"/>
</dbReference>
<dbReference type="AlphaFoldDB" id="A0A4R7FT40"/>
<comment type="caution">
    <text evidence="1">The sequence shown here is derived from an EMBL/GenBank/DDBJ whole genome shotgun (WGS) entry which is preliminary data.</text>
</comment>
<protein>
    <submittedName>
        <fullName evidence="1">DivIVA domain-containing protein</fullName>
    </submittedName>
</protein>
<dbReference type="EMBL" id="SOAM01000001">
    <property type="protein sequence ID" value="TDS80976.1"/>
    <property type="molecule type" value="Genomic_DNA"/>
</dbReference>
<keyword evidence="2" id="KW-1185">Reference proteome</keyword>
<evidence type="ECO:0000313" key="1">
    <source>
        <dbReference type="EMBL" id="TDS80976.1"/>
    </source>
</evidence>
<proteinExistence type="predicted"/>
<accession>A0A4R7FT40</accession>
<dbReference type="NCBIfam" id="TIGR03544">
    <property type="entry name" value="DivI1A_domain"/>
    <property type="match status" value="1"/>
</dbReference>
<reference evidence="1 2" key="1">
    <citation type="submission" date="2019-03" db="EMBL/GenBank/DDBJ databases">
        <title>Genomic Encyclopedia of Archaeal and Bacterial Type Strains, Phase II (KMG-II): from individual species to whole genera.</title>
        <authorList>
            <person name="Goeker M."/>
        </authorList>
    </citation>
    <scope>NUCLEOTIDE SEQUENCE [LARGE SCALE GENOMIC DNA]</scope>
    <source>
        <strain evidence="1 2">DSM 24782</strain>
    </source>
</reference>
<gene>
    <name evidence="1" type="ORF">CLV52_1548</name>
</gene>
<dbReference type="InterPro" id="IPR019932">
    <property type="entry name" value="CHP03543"/>
</dbReference>
<dbReference type="NCBIfam" id="TIGR03543">
    <property type="entry name" value="divI1A_rptt_fam"/>
    <property type="match status" value="1"/>
</dbReference>